<protein>
    <submittedName>
        <fullName evidence="2">Receptor-like protein 12</fullName>
    </submittedName>
</protein>
<accession>A0A5D3E0S6</accession>
<feature type="compositionally biased region" description="Low complexity" evidence="1">
    <location>
        <begin position="93"/>
        <end position="114"/>
    </location>
</feature>
<comment type="caution">
    <text evidence="2">The sequence shown here is derived from an EMBL/GenBank/DDBJ whole genome shotgun (WGS) entry which is preliminary data.</text>
</comment>
<dbReference type="AlphaFoldDB" id="A0A5D3E0S6"/>
<evidence type="ECO:0000313" key="3">
    <source>
        <dbReference type="Proteomes" id="UP000321947"/>
    </source>
</evidence>
<feature type="region of interest" description="Disordered" evidence="1">
    <location>
        <begin position="93"/>
        <end position="115"/>
    </location>
</feature>
<keyword evidence="2" id="KW-0675">Receptor</keyword>
<evidence type="ECO:0000313" key="2">
    <source>
        <dbReference type="EMBL" id="TYK29697.1"/>
    </source>
</evidence>
<dbReference type="EMBL" id="SSTD01001489">
    <property type="protein sequence ID" value="TYK29697.1"/>
    <property type="molecule type" value="Genomic_DNA"/>
</dbReference>
<evidence type="ECO:0000256" key="1">
    <source>
        <dbReference type="SAM" id="MobiDB-lite"/>
    </source>
</evidence>
<proteinExistence type="predicted"/>
<gene>
    <name evidence="2" type="ORF">E5676_scaffold3607G00040</name>
</gene>
<dbReference type="Proteomes" id="UP000321947">
    <property type="component" value="Unassembled WGS sequence"/>
</dbReference>
<reference evidence="2 3" key="1">
    <citation type="submission" date="2019-08" db="EMBL/GenBank/DDBJ databases">
        <title>Draft genome sequences of two oriental melons (Cucumis melo L. var makuwa).</title>
        <authorList>
            <person name="Kwon S.-Y."/>
        </authorList>
    </citation>
    <scope>NUCLEOTIDE SEQUENCE [LARGE SCALE GENOMIC DNA]</scope>
    <source>
        <strain evidence="3">cv. Chang Bougi</strain>
        <tissue evidence="2">Leaf</tissue>
    </source>
</reference>
<organism evidence="2 3">
    <name type="scientific">Cucumis melo var. makuwa</name>
    <name type="common">Oriental melon</name>
    <dbReference type="NCBI Taxonomy" id="1194695"/>
    <lineage>
        <taxon>Eukaryota</taxon>
        <taxon>Viridiplantae</taxon>
        <taxon>Streptophyta</taxon>
        <taxon>Embryophyta</taxon>
        <taxon>Tracheophyta</taxon>
        <taxon>Spermatophyta</taxon>
        <taxon>Magnoliopsida</taxon>
        <taxon>eudicotyledons</taxon>
        <taxon>Gunneridae</taxon>
        <taxon>Pentapetalae</taxon>
        <taxon>rosids</taxon>
        <taxon>fabids</taxon>
        <taxon>Cucurbitales</taxon>
        <taxon>Cucurbitaceae</taxon>
        <taxon>Benincaseae</taxon>
        <taxon>Cucumis</taxon>
    </lineage>
</organism>
<sequence>MKVTIIEEANDITTKKLDELFGSLRTFELSLNDNVLKKKSSIEIQGVSEDMAKSNPKQPQDENLAKTVALLSRRFSKFKSKFYKKSGEFGTQSNKKNFTNSSNSDSGSFSSFVASRRRDGDRSTVQIDRSIKCHEYGGFEHYQVDCATYLKPNKKRLVVTLSDEESSSDSDCENFGRALISSVTDLKEDLPVVSKKKELKTTLSELEEVLSMWEKDQEVLLSYLGNNCEDDEKGKPLLTIRPQYGFGESSRPVAGE</sequence>
<name>A0A5D3E0S6_CUCMM</name>